<evidence type="ECO:0000313" key="2">
    <source>
        <dbReference type="Proteomes" id="UP000284379"/>
    </source>
</evidence>
<proteinExistence type="predicted"/>
<dbReference type="EMBL" id="QSGO01000027">
    <property type="protein sequence ID" value="RHB30399.1"/>
    <property type="molecule type" value="Genomic_DNA"/>
</dbReference>
<dbReference type="Proteomes" id="UP000284379">
    <property type="component" value="Unassembled WGS sequence"/>
</dbReference>
<sequence>MKLYRNIIFFLIAILCMGIFVGCNEDDTLDGATEVYITLNPTDIILRVGDTIKISALVTNLSGDRINTSVAWSVLDEKVAKILGDTAIVCVLGAQGKETKLKAELVNGKYALTSVTVTTNLPKGITPVNEEGIVISSKRSYDITHDSVLFAVSPKELLEDFTPQYTIEGLEEYKIPMTIDKEAGLVAIHYAAPRSAGEGKITVSIGEQATAQSASCSVLLMPVIYATFYGEKYADMPYLDTRPDKSVLPQWFAYTNETNMDINSEATIRVAMNIESGAKEDIEAAYKAYRWEVISGSSVVVTRMEEEFVENQGFDAVLTVRSGIDEGEAEFHCITPDTVLVATFTVQNYKTRYPVDEITVDRSSVSMSMGDVLMLTTGVVPSTSYAYHKPKVIAEDPTVVEVGKYDGNMITLKGLKVGATKLVLTSSDKTLEIPVTITESIKSVLWESTNNRTLFVGQSVEWGVNVTTVSGGTNPYDVIWKSFDPSILTATPVEGSRGIITAIAEGTTTVRVEVNGVRSDAASVKVIGLQENMLYTSSNTDYENTVVYSDKDDLVILITPESGYELIMITLAGVGKDDNYDGTYSVSDHQTDIEIDGAKVSATSGSVTIASRDTDALISFDLSFEVDNKTFTLKAENVLGVR</sequence>
<dbReference type="PROSITE" id="PS51257">
    <property type="entry name" value="PROKAR_LIPOPROTEIN"/>
    <property type="match status" value="1"/>
</dbReference>
<organism evidence="1 2">
    <name type="scientific">Bacteroides nordii</name>
    <dbReference type="NCBI Taxonomy" id="291645"/>
    <lineage>
        <taxon>Bacteria</taxon>
        <taxon>Pseudomonadati</taxon>
        <taxon>Bacteroidota</taxon>
        <taxon>Bacteroidia</taxon>
        <taxon>Bacteroidales</taxon>
        <taxon>Bacteroidaceae</taxon>
        <taxon>Bacteroides</taxon>
    </lineage>
</organism>
<protein>
    <recommendedName>
        <fullName evidence="3">BIG2 domain-containing protein</fullName>
    </recommendedName>
</protein>
<gene>
    <name evidence="1" type="ORF">DW888_18920</name>
</gene>
<evidence type="ECO:0000313" key="1">
    <source>
        <dbReference type="EMBL" id="RHB30399.1"/>
    </source>
</evidence>
<comment type="caution">
    <text evidence="1">The sequence shown here is derived from an EMBL/GenBank/DDBJ whole genome shotgun (WGS) entry which is preliminary data.</text>
</comment>
<dbReference type="Gene3D" id="2.60.40.1080">
    <property type="match status" value="3"/>
</dbReference>
<reference evidence="1 2" key="1">
    <citation type="submission" date="2018-08" db="EMBL/GenBank/DDBJ databases">
        <title>A genome reference for cultivated species of the human gut microbiota.</title>
        <authorList>
            <person name="Zou Y."/>
            <person name="Xue W."/>
            <person name="Luo G."/>
        </authorList>
    </citation>
    <scope>NUCLEOTIDE SEQUENCE [LARGE SCALE GENOMIC DNA]</scope>
    <source>
        <strain evidence="1 2">AM40-30BH</strain>
    </source>
</reference>
<evidence type="ECO:0008006" key="3">
    <source>
        <dbReference type="Google" id="ProtNLM"/>
    </source>
</evidence>
<accession>A0A413VA48</accession>
<dbReference type="AlphaFoldDB" id="A0A413VA48"/>
<dbReference type="RefSeq" id="WP_122202226.1">
    <property type="nucleotide sequence ID" value="NZ_CABJFV010000027.1"/>
</dbReference>
<name>A0A413VA48_9BACE</name>